<feature type="compositionally biased region" description="Polar residues" evidence="2">
    <location>
        <begin position="273"/>
        <end position="285"/>
    </location>
</feature>
<accession>A0A485LBM9</accession>
<feature type="repeat" description="TPR" evidence="1">
    <location>
        <begin position="527"/>
        <end position="560"/>
    </location>
</feature>
<dbReference type="AlphaFoldDB" id="A0A485LBM9"/>
<feature type="region of interest" description="Disordered" evidence="2">
    <location>
        <begin position="63"/>
        <end position="145"/>
    </location>
</feature>
<dbReference type="InterPro" id="IPR019734">
    <property type="entry name" value="TPR_rpt"/>
</dbReference>
<dbReference type="EMBL" id="CAADRA010006427">
    <property type="protein sequence ID" value="VFT95430.1"/>
    <property type="molecule type" value="Genomic_DNA"/>
</dbReference>
<gene>
    <name evidence="4" type="primary">Aste57867_18695</name>
    <name evidence="3" type="ORF">As57867_018633</name>
    <name evidence="4" type="ORF">ASTE57867_18695</name>
</gene>
<dbReference type="EMBL" id="VJMH01006406">
    <property type="protein sequence ID" value="KAF0689875.1"/>
    <property type="molecule type" value="Genomic_DNA"/>
</dbReference>
<name>A0A485LBM9_9STRA</name>
<evidence type="ECO:0000256" key="1">
    <source>
        <dbReference type="PROSITE-ProRule" id="PRU00339"/>
    </source>
</evidence>
<dbReference type="SMART" id="SM00028">
    <property type="entry name" value="TPR"/>
    <property type="match status" value="4"/>
</dbReference>
<proteinExistence type="predicted"/>
<feature type="compositionally biased region" description="Basic and acidic residues" evidence="2">
    <location>
        <begin position="100"/>
        <end position="111"/>
    </location>
</feature>
<dbReference type="SMART" id="SM00386">
    <property type="entry name" value="HAT"/>
    <property type="match status" value="6"/>
</dbReference>
<dbReference type="InterPro" id="IPR003107">
    <property type="entry name" value="HAT"/>
</dbReference>
<evidence type="ECO:0000313" key="3">
    <source>
        <dbReference type="EMBL" id="KAF0689875.1"/>
    </source>
</evidence>
<reference evidence="4 5" key="1">
    <citation type="submission" date="2019-03" db="EMBL/GenBank/DDBJ databases">
        <authorList>
            <person name="Gaulin E."/>
            <person name="Dumas B."/>
        </authorList>
    </citation>
    <scope>NUCLEOTIDE SEQUENCE [LARGE SCALE GENOMIC DNA]</scope>
    <source>
        <strain evidence="4">CBS 568.67</strain>
    </source>
</reference>
<organism evidence="4 5">
    <name type="scientific">Aphanomyces stellatus</name>
    <dbReference type="NCBI Taxonomy" id="120398"/>
    <lineage>
        <taxon>Eukaryota</taxon>
        <taxon>Sar</taxon>
        <taxon>Stramenopiles</taxon>
        <taxon>Oomycota</taxon>
        <taxon>Saprolegniomycetes</taxon>
        <taxon>Saprolegniales</taxon>
        <taxon>Verrucalvaceae</taxon>
        <taxon>Aphanomyces</taxon>
    </lineage>
</organism>
<evidence type="ECO:0000256" key="2">
    <source>
        <dbReference type="SAM" id="MobiDB-lite"/>
    </source>
</evidence>
<dbReference type="PANTHER" id="PTHR26312:SF87">
    <property type="entry name" value="TETRATRICOPEPTIDE REPEAT PROTEIN 5"/>
    <property type="match status" value="1"/>
</dbReference>
<reference evidence="3" key="2">
    <citation type="submission" date="2019-06" db="EMBL/GenBank/DDBJ databases">
        <title>Genomics analysis of Aphanomyces spp. identifies a new class of oomycete effector associated with host adaptation.</title>
        <authorList>
            <person name="Gaulin E."/>
        </authorList>
    </citation>
    <scope>NUCLEOTIDE SEQUENCE</scope>
    <source>
        <strain evidence="3">CBS 578.67</strain>
    </source>
</reference>
<dbReference type="Gene3D" id="1.25.40.10">
    <property type="entry name" value="Tetratricopeptide repeat domain"/>
    <property type="match status" value="2"/>
</dbReference>
<dbReference type="InterPro" id="IPR011990">
    <property type="entry name" value="TPR-like_helical_dom_sf"/>
</dbReference>
<dbReference type="PROSITE" id="PS50005">
    <property type="entry name" value="TPR"/>
    <property type="match status" value="1"/>
</dbReference>
<keyword evidence="5" id="KW-1185">Reference proteome</keyword>
<dbReference type="Proteomes" id="UP000332933">
    <property type="component" value="Unassembled WGS sequence"/>
</dbReference>
<dbReference type="OrthoDB" id="78236at2759"/>
<evidence type="ECO:0000313" key="5">
    <source>
        <dbReference type="Proteomes" id="UP000332933"/>
    </source>
</evidence>
<dbReference type="Pfam" id="PF13181">
    <property type="entry name" value="TPR_8"/>
    <property type="match status" value="2"/>
</dbReference>
<sequence>METTATMTIASLRDALTDLGVSSTTPGLRGDERRAVLQDRYVQAVGGPSSASSTTTAITMNDGRSMTDLRRDLEQRGVNTSTPGLRGEDRRVALLQRWHTTVESKDPKQNEARSNQSGDGHGAADARVEDSDAMNLPPPSTSPMKKTVNLKARAAQLKGEIQAIQKARADAIAAQLGTETVSFWTQKLLDVDQKRHESTGDTTALAQLEVTLQGQLQAANDKEVAVRQKAREHPEHGLQVEQEKAQSLRSLQEDIKRQGIQGFKELVGHVAAQETTASSSPTKAKQTGGRANPLMAHVTTSLNDQRRRTLPSALARAGSFSTPAQHGASSPQRDRIQSFPAMGAPIQSLSDAEKLGRKAFFMHNLKGDMVAAEAAYNQAIELEPTHAVNLSHYALFLDHIQKRHDDAEEFYLRAVDAAPSDNASALSNYANFLNRVRHDPVRAAAYYERCLQEFPHDVCNLGNYANFLRYAKQDLATAKVYFDQAVALDPKHINNLSQYASLLCAMGKLEHADAYYQKALQLNCDNSTICSNYANLLLKRKQLAPAKAYYLRAIKLDPENMNAQQNYALFLRDHPSMRTGVTRKIKMHPKDRWVQLKQDTTHLVKASNAFKIK</sequence>
<dbReference type="PANTHER" id="PTHR26312">
    <property type="entry name" value="TETRATRICOPEPTIDE REPEAT PROTEIN 5"/>
    <property type="match status" value="1"/>
</dbReference>
<feature type="region of interest" description="Disordered" evidence="2">
    <location>
        <begin position="272"/>
        <end position="306"/>
    </location>
</feature>
<feature type="compositionally biased region" description="Basic and acidic residues" evidence="2">
    <location>
        <begin position="65"/>
        <end position="75"/>
    </location>
</feature>
<protein>
    <submittedName>
        <fullName evidence="4">Aste57867_18695 protein</fullName>
    </submittedName>
</protein>
<dbReference type="SUPFAM" id="SSF48452">
    <property type="entry name" value="TPR-like"/>
    <property type="match status" value="1"/>
</dbReference>
<keyword evidence="1" id="KW-0802">TPR repeat</keyword>
<evidence type="ECO:0000313" key="4">
    <source>
        <dbReference type="EMBL" id="VFT95430.1"/>
    </source>
</evidence>
<dbReference type="GO" id="GO:0006396">
    <property type="term" value="P:RNA processing"/>
    <property type="evidence" value="ECO:0007669"/>
    <property type="project" value="InterPro"/>
</dbReference>